<dbReference type="SUPFAM" id="SSF56112">
    <property type="entry name" value="Protein kinase-like (PK-like)"/>
    <property type="match status" value="1"/>
</dbReference>
<reference evidence="2 3" key="1">
    <citation type="submission" date="2018-09" db="EMBL/GenBank/DDBJ databases">
        <title>Genome Sequence of Paenibacillus lautus Strain E7593-69, Azo Dye-Degrading Bacteria, Isolated from Commercial Tattoo Inks.</title>
        <authorList>
            <person name="Nho S.W."/>
            <person name="Kim S.-J."/>
            <person name="Kweon O."/>
            <person name="Cerniglia C.E."/>
        </authorList>
    </citation>
    <scope>NUCLEOTIDE SEQUENCE [LARGE SCALE GENOMIC DNA]</scope>
    <source>
        <strain evidence="2 3">E7593-69</strain>
    </source>
</reference>
<dbReference type="EMBL" id="CP032412">
    <property type="protein sequence ID" value="AYB44855.1"/>
    <property type="molecule type" value="Genomic_DNA"/>
</dbReference>
<dbReference type="Proteomes" id="UP000266552">
    <property type="component" value="Chromosome"/>
</dbReference>
<dbReference type="Gene3D" id="1.20.58.840">
    <property type="match status" value="1"/>
</dbReference>
<evidence type="ECO:0000259" key="1">
    <source>
        <dbReference type="Pfam" id="PF01636"/>
    </source>
</evidence>
<dbReference type="RefSeq" id="WP_119848732.1">
    <property type="nucleotide sequence ID" value="NZ_CP032412.1"/>
</dbReference>
<sequence length="342" mass="40116">MISKFKIEDEQLILFIQKNYGILIKDIEFIPVGDSAYSYRVNCFDEQQYYLKLFDHHNDRQREGIRRLNYYLPLTWDLYHQGLFINITHPMKNYLGSLSTTLEDITLVLFNFIVGETLAEAYPFSDEILVGIAKSVATLEQITPHVNQTLLPKESFDITFETDLLRCISILEKSNSINDLNQSLRELVLLKKGQILSSMNVVREIRNSVHINASQLVLCHGDMWGGNIIYHNHQLFFLDWESVILAPPEYNLFGYIGSSFDIFISSYIKQLDRKIQINLDLIRFYSYRAHLRNLSNWVMNILFRNTDESQSINDLDMIRNHCLNRFDQIEPNIRNIRCDIVS</sequence>
<name>A0A385TUJ9_PAELA</name>
<feature type="domain" description="Aminoglycoside phosphotransferase" evidence="1">
    <location>
        <begin position="204"/>
        <end position="253"/>
    </location>
</feature>
<dbReference type="InterPro" id="IPR011009">
    <property type="entry name" value="Kinase-like_dom_sf"/>
</dbReference>
<proteinExistence type="predicted"/>
<gene>
    <name evidence="2" type="ORF">D5F53_16915</name>
</gene>
<dbReference type="AlphaFoldDB" id="A0A385TUJ9"/>
<dbReference type="GO" id="GO:0016740">
    <property type="term" value="F:transferase activity"/>
    <property type="evidence" value="ECO:0007669"/>
    <property type="project" value="UniProtKB-KW"/>
</dbReference>
<accession>A0A385TUJ9</accession>
<dbReference type="Gene3D" id="1.10.510.10">
    <property type="entry name" value="Transferase(Phosphotransferase) domain 1"/>
    <property type="match status" value="1"/>
</dbReference>
<dbReference type="KEGG" id="plw:D5F53_16915"/>
<dbReference type="Gene3D" id="3.30.200.20">
    <property type="entry name" value="Phosphorylase Kinase, domain 1"/>
    <property type="match status" value="1"/>
</dbReference>
<evidence type="ECO:0000313" key="2">
    <source>
        <dbReference type="EMBL" id="AYB44855.1"/>
    </source>
</evidence>
<protein>
    <submittedName>
        <fullName evidence="2">Aminoglycoside phosphotransferase</fullName>
    </submittedName>
</protein>
<keyword evidence="3" id="KW-1185">Reference proteome</keyword>
<organism evidence="2 3">
    <name type="scientific">Paenibacillus lautus</name>
    <name type="common">Bacillus lautus</name>
    <dbReference type="NCBI Taxonomy" id="1401"/>
    <lineage>
        <taxon>Bacteria</taxon>
        <taxon>Bacillati</taxon>
        <taxon>Bacillota</taxon>
        <taxon>Bacilli</taxon>
        <taxon>Bacillales</taxon>
        <taxon>Paenibacillaceae</taxon>
        <taxon>Paenibacillus</taxon>
    </lineage>
</organism>
<evidence type="ECO:0000313" key="3">
    <source>
        <dbReference type="Proteomes" id="UP000266552"/>
    </source>
</evidence>
<dbReference type="InterPro" id="IPR002575">
    <property type="entry name" value="Aminoglycoside_PTrfase"/>
</dbReference>
<dbReference type="Pfam" id="PF01636">
    <property type="entry name" value="APH"/>
    <property type="match status" value="1"/>
</dbReference>
<keyword evidence="2" id="KW-0808">Transferase</keyword>